<dbReference type="Proteomes" id="UP001148737">
    <property type="component" value="Unassembled WGS sequence"/>
</dbReference>
<keyword evidence="2" id="KW-1185">Reference proteome</keyword>
<name>A0ACC1QNP9_9HYPO</name>
<sequence length="511" mass="56190">MSPEVDAPPAFLSGETFVEEDHAPPDFRVAAANAVAHICLTTTSGHILVYAPGSGEIATIKTMIQKTCSKLHVSVLFSAMSLESQKEALCSTSAEKGKRRCLIATDIAIRSPADYAIQFVVDTGLRKLSIYNPRLNMHMLETRPITRETAAQRLCKTPSAGYVCVRLYSESSYDDMSYDDDSDFLNGPAHREALRLLARDTTNLAYHAWDETPHPDTLARAVQDLVAMDLVDGDGKVTETGKSVNAIIADLEWLEPAWGLAIHEAARLGCLQEVIAIAAICNAKSDIFQDHSGMEKIAGIVQAKFASGPSDHLALLNAFAHYKRLILQTEEQQVKQVWCKLHTLNLNALEAVDELVKLLSTRTASLKLSTHERLNETVRPPPGLAGRDINVLQAITRGFCTQIAFHEGPGDKYRTFETDVNALLHAKSALVGVRPRWVVYTKLSRRSRRQYLDIVSAVDVNWIMNLKNFQPSALALGRENEIRQPTVNRALDAARAAAATIPTQEDDSAAK</sequence>
<reference evidence="1" key="1">
    <citation type="submission" date="2022-07" db="EMBL/GenBank/DDBJ databases">
        <title>Genome Sequence of Lecanicillium saksenae.</title>
        <authorList>
            <person name="Buettner E."/>
        </authorList>
    </citation>
    <scope>NUCLEOTIDE SEQUENCE</scope>
    <source>
        <strain evidence="1">VT-O1</strain>
    </source>
</reference>
<dbReference type="EMBL" id="JANAKD010001114">
    <property type="protein sequence ID" value="KAJ3483220.1"/>
    <property type="molecule type" value="Genomic_DNA"/>
</dbReference>
<comment type="caution">
    <text evidence="1">The sequence shown here is derived from an EMBL/GenBank/DDBJ whole genome shotgun (WGS) entry which is preliminary data.</text>
</comment>
<accession>A0ACC1QNP9</accession>
<evidence type="ECO:0000313" key="2">
    <source>
        <dbReference type="Proteomes" id="UP001148737"/>
    </source>
</evidence>
<evidence type="ECO:0000313" key="1">
    <source>
        <dbReference type="EMBL" id="KAJ3483220.1"/>
    </source>
</evidence>
<protein>
    <submittedName>
        <fullName evidence="1">Uncharacterized protein</fullName>
    </submittedName>
</protein>
<organism evidence="1 2">
    <name type="scientific">Lecanicillium saksenae</name>
    <dbReference type="NCBI Taxonomy" id="468837"/>
    <lineage>
        <taxon>Eukaryota</taxon>
        <taxon>Fungi</taxon>
        <taxon>Dikarya</taxon>
        <taxon>Ascomycota</taxon>
        <taxon>Pezizomycotina</taxon>
        <taxon>Sordariomycetes</taxon>
        <taxon>Hypocreomycetidae</taxon>
        <taxon>Hypocreales</taxon>
        <taxon>Cordycipitaceae</taxon>
        <taxon>Lecanicillium</taxon>
    </lineage>
</organism>
<proteinExistence type="predicted"/>
<gene>
    <name evidence="1" type="ORF">NLG97_g7357</name>
</gene>